<gene>
    <name evidence="2" type="ORF">Asera_48330</name>
</gene>
<dbReference type="KEGG" id="aser:Asera_48330"/>
<dbReference type="Proteomes" id="UP000680750">
    <property type="component" value="Chromosome"/>
</dbReference>
<protein>
    <recommendedName>
        <fullName evidence="4">ACT domain-containing protein</fullName>
    </recommendedName>
</protein>
<evidence type="ECO:0000313" key="2">
    <source>
        <dbReference type="EMBL" id="BCJ30725.1"/>
    </source>
</evidence>
<dbReference type="AlphaFoldDB" id="A0A810L741"/>
<feature type="region of interest" description="Disordered" evidence="1">
    <location>
        <begin position="209"/>
        <end position="255"/>
    </location>
</feature>
<feature type="compositionally biased region" description="Low complexity" evidence="1">
    <location>
        <begin position="209"/>
        <end position="244"/>
    </location>
</feature>
<proteinExistence type="predicted"/>
<name>A0A810L741_9ACTN</name>
<reference evidence="2" key="1">
    <citation type="submission" date="2020-08" db="EMBL/GenBank/DDBJ databases">
        <title>Whole genome shotgun sequence of Actinocatenispora sera NBRC 101916.</title>
        <authorList>
            <person name="Komaki H."/>
            <person name="Tamura T."/>
        </authorList>
    </citation>
    <scope>NUCLEOTIDE SEQUENCE</scope>
    <source>
        <strain evidence="2">NBRC 101916</strain>
    </source>
</reference>
<evidence type="ECO:0000256" key="1">
    <source>
        <dbReference type="SAM" id="MobiDB-lite"/>
    </source>
</evidence>
<evidence type="ECO:0008006" key="4">
    <source>
        <dbReference type="Google" id="ProtNLM"/>
    </source>
</evidence>
<keyword evidence="3" id="KW-1185">Reference proteome</keyword>
<dbReference type="RefSeq" id="WP_051802525.1">
    <property type="nucleotide sequence ID" value="NZ_AP023354.1"/>
</dbReference>
<organism evidence="2 3">
    <name type="scientific">Actinocatenispora sera</name>
    <dbReference type="NCBI Taxonomy" id="390989"/>
    <lineage>
        <taxon>Bacteria</taxon>
        <taxon>Bacillati</taxon>
        <taxon>Actinomycetota</taxon>
        <taxon>Actinomycetes</taxon>
        <taxon>Micromonosporales</taxon>
        <taxon>Micromonosporaceae</taxon>
        <taxon>Actinocatenispora</taxon>
    </lineage>
</organism>
<accession>A0A810L741</accession>
<dbReference type="EMBL" id="AP023354">
    <property type="protein sequence ID" value="BCJ30725.1"/>
    <property type="molecule type" value="Genomic_DNA"/>
</dbReference>
<evidence type="ECO:0000313" key="3">
    <source>
        <dbReference type="Proteomes" id="UP000680750"/>
    </source>
</evidence>
<sequence>MLVRVRVVLPDSPGSLGRLAWTLGVIGADILQVGVLETGSGRAIDELSLRLGSLTVEQLTERVETIPGVRVLAAWRPREMAPAAGLAVLGQLAADPPRAAATLVDAVPDLFGADWAAVVSTGATPTTVLTSVRAPVAPALGPISPARPRAYPLADGTRAALAPLTDDAVLVVARTTGPAFHRTEIDRLDQLARAAAAVLAGTGAPLGPAAGTGAPPAPAMGSGPSSSPAAGASSAPADTGAGPSTPVAGRLDRAG</sequence>